<organism evidence="1 2">
    <name type="scientific">Eubacterium ramulus</name>
    <dbReference type="NCBI Taxonomy" id="39490"/>
    <lineage>
        <taxon>Bacteria</taxon>
        <taxon>Bacillati</taxon>
        <taxon>Bacillota</taxon>
        <taxon>Clostridia</taxon>
        <taxon>Eubacteriales</taxon>
        <taxon>Eubacteriaceae</taxon>
        <taxon>Eubacterium</taxon>
    </lineage>
</organism>
<comment type="caution">
    <text evidence="1">The sequence shown here is derived from an EMBL/GenBank/DDBJ whole genome shotgun (WGS) entry which is preliminary data.</text>
</comment>
<evidence type="ECO:0000313" key="2">
    <source>
        <dbReference type="Proteomes" id="UP000245288"/>
    </source>
</evidence>
<evidence type="ECO:0000313" key="1">
    <source>
        <dbReference type="EMBL" id="PWE85674.1"/>
    </source>
</evidence>
<proteinExistence type="predicted"/>
<sequence length="59" mass="6574">MHIALLRKSGRITADQTENHYSQTMAFVCNTVNTGVVYPFVGTAFKADPVKYGAYRYNG</sequence>
<dbReference type="Proteomes" id="UP000245288">
    <property type="component" value="Unassembled WGS sequence"/>
</dbReference>
<reference evidence="1 2" key="1">
    <citation type="submission" date="2014-09" db="EMBL/GenBank/DDBJ databases">
        <title>Butyrate-producing bacteria isolated from human gut.</title>
        <authorList>
            <person name="Zhang Q."/>
            <person name="Zhao L."/>
        </authorList>
    </citation>
    <scope>NUCLEOTIDE SEQUENCE [LARGE SCALE GENOMIC DNA]</scope>
    <source>
        <strain evidence="1 2">21</strain>
    </source>
</reference>
<dbReference type="EMBL" id="JRFU01000164">
    <property type="protein sequence ID" value="PWE85674.1"/>
    <property type="molecule type" value="Genomic_DNA"/>
</dbReference>
<name>A0A2V1JPP1_EUBRA</name>
<accession>A0A2V1JPP1</accession>
<protein>
    <submittedName>
        <fullName evidence="1">Uncharacterized protein</fullName>
    </submittedName>
</protein>
<keyword evidence="2" id="KW-1185">Reference proteome</keyword>
<gene>
    <name evidence="1" type="ORF">LG34_14565</name>
</gene>
<dbReference type="AlphaFoldDB" id="A0A2V1JPP1"/>